<feature type="domain" description="Aminotransferase class I/classII large" evidence="3">
    <location>
        <begin position="2"/>
        <end position="226"/>
    </location>
</feature>
<keyword evidence="4" id="KW-0456">Lyase</keyword>
<feature type="non-terminal residue" evidence="4">
    <location>
        <position position="1"/>
    </location>
</feature>
<keyword evidence="2 4" id="KW-0032">Aminotransferase</keyword>
<protein>
    <recommendedName>
        <fullName evidence="2">Aminotransferase</fullName>
        <ecNumber evidence="2">2.6.1.-</ecNumber>
    </recommendedName>
</protein>
<evidence type="ECO:0000313" key="5">
    <source>
        <dbReference type="Proteomes" id="UP001153199"/>
    </source>
</evidence>
<dbReference type="SUPFAM" id="SSF53383">
    <property type="entry name" value="PLP-dependent transferases"/>
    <property type="match status" value="1"/>
</dbReference>
<dbReference type="GO" id="GO:0006520">
    <property type="term" value="P:amino acid metabolic process"/>
    <property type="evidence" value="ECO:0007669"/>
    <property type="project" value="TreeGrafter"/>
</dbReference>
<organism evidence="4 5">
    <name type="scientific">Lactococcus formosensis</name>
    <dbReference type="NCBI Taxonomy" id="1281486"/>
    <lineage>
        <taxon>Bacteria</taxon>
        <taxon>Bacillati</taxon>
        <taxon>Bacillota</taxon>
        <taxon>Bacilli</taxon>
        <taxon>Lactobacillales</taxon>
        <taxon>Streptococcaceae</taxon>
        <taxon>Lactococcus</taxon>
    </lineage>
</organism>
<keyword evidence="2 4" id="KW-0808">Transferase</keyword>
<dbReference type="GO" id="GO:0016829">
    <property type="term" value="F:lyase activity"/>
    <property type="evidence" value="ECO:0007669"/>
    <property type="project" value="UniProtKB-KW"/>
</dbReference>
<dbReference type="AlphaFoldDB" id="A0A9X4SC33"/>
<gene>
    <name evidence="4" type="ORF">NF717_10010</name>
</gene>
<dbReference type="EMBL" id="JAMWFV010000019">
    <property type="protein sequence ID" value="MDG6145976.1"/>
    <property type="molecule type" value="Genomic_DNA"/>
</dbReference>
<dbReference type="InterPro" id="IPR004838">
    <property type="entry name" value="NHTrfase_class1_PyrdxlP-BS"/>
</dbReference>
<dbReference type="PANTHER" id="PTHR43795:SF2">
    <property type="entry name" value="BIFUNCTIONAL ASPARTATE AMINOTRANSFERASE AND GLUTAMATE_ASPARTATE-PREPHENATE AMINOTRANSFERASE"/>
    <property type="match status" value="1"/>
</dbReference>
<dbReference type="Proteomes" id="UP001153199">
    <property type="component" value="Unassembled WGS sequence"/>
</dbReference>
<dbReference type="InterPro" id="IPR050478">
    <property type="entry name" value="Ethylene_sulfur-biosynth"/>
</dbReference>
<dbReference type="RefSeq" id="WP_279369087.1">
    <property type="nucleotide sequence ID" value="NZ_JAMWFV010000019.1"/>
</dbReference>
<name>A0A9X4SC33_9LACT</name>
<keyword evidence="1" id="KW-0663">Pyridoxal phosphate</keyword>
<dbReference type="InterPro" id="IPR015421">
    <property type="entry name" value="PyrdxlP-dep_Trfase_major"/>
</dbReference>
<dbReference type="Gene3D" id="3.90.1150.10">
    <property type="entry name" value="Aspartate Aminotransferase, domain 1"/>
    <property type="match status" value="1"/>
</dbReference>
<evidence type="ECO:0000256" key="1">
    <source>
        <dbReference type="ARBA" id="ARBA00022898"/>
    </source>
</evidence>
<dbReference type="EC" id="2.6.1.-" evidence="2"/>
<dbReference type="PANTHER" id="PTHR43795">
    <property type="entry name" value="BIFUNCTIONAL ASPARTATE AMINOTRANSFERASE AND GLUTAMATE/ASPARTATE-PREPHENATE AMINOTRANSFERASE-RELATED"/>
    <property type="match status" value="1"/>
</dbReference>
<dbReference type="NCBIfam" id="NF006755">
    <property type="entry name" value="PRK09275.1"/>
    <property type="match status" value="1"/>
</dbReference>
<dbReference type="Gene3D" id="3.40.640.10">
    <property type="entry name" value="Type I PLP-dependent aspartate aminotransferase-like (Major domain)"/>
    <property type="match status" value="1"/>
</dbReference>
<dbReference type="GO" id="GO:0030170">
    <property type="term" value="F:pyridoxal phosphate binding"/>
    <property type="evidence" value="ECO:0007669"/>
    <property type="project" value="InterPro"/>
</dbReference>
<dbReference type="Gene3D" id="1.10.20.110">
    <property type="match status" value="1"/>
</dbReference>
<evidence type="ECO:0000256" key="2">
    <source>
        <dbReference type="RuleBase" id="RU000481"/>
    </source>
</evidence>
<evidence type="ECO:0000313" key="4">
    <source>
        <dbReference type="EMBL" id="MDG6145976.1"/>
    </source>
</evidence>
<dbReference type="PROSITE" id="PS00105">
    <property type="entry name" value="AA_TRANSFER_CLASS_1"/>
    <property type="match status" value="1"/>
</dbReference>
<dbReference type="Pfam" id="PF00155">
    <property type="entry name" value="Aminotran_1_2"/>
    <property type="match status" value="1"/>
</dbReference>
<proteinExistence type="inferred from homology"/>
<dbReference type="GO" id="GO:0008483">
    <property type="term" value="F:transaminase activity"/>
    <property type="evidence" value="ECO:0007669"/>
    <property type="project" value="UniProtKB-KW"/>
</dbReference>
<reference evidence="4" key="1">
    <citation type="submission" date="2022-06" db="EMBL/GenBank/DDBJ databases">
        <title>Lactococcus from bovine mastitis in China.</title>
        <authorList>
            <person name="Lin Y."/>
            <person name="Han B."/>
        </authorList>
    </citation>
    <scope>NUCLEOTIDE SEQUENCE</scope>
    <source>
        <strain evidence="4">Ningxia-I-26</strain>
    </source>
</reference>
<evidence type="ECO:0000259" key="3">
    <source>
        <dbReference type="Pfam" id="PF00155"/>
    </source>
</evidence>
<comment type="similarity">
    <text evidence="2">Belongs to the class-I pyridoxal-phosphate-dependent aminotransferase family.</text>
</comment>
<comment type="caution">
    <text evidence="4">The sequence shown here is derived from an EMBL/GenBank/DDBJ whole genome shotgun (WGS) entry which is preliminary data.</text>
</comment>
<sequence length="249" mass="28866">ITDDVYGTFVQDFQSVYSVVPYNTILVYSFSKLFGATGWRLGLIAMQEDNVFDRLISELDPEDIEKLDKRYDIVTHDTKELPFIERIVADSRSVGLYHTAGLSTPQQIMEVLFAFTHLIHRKEADPYFEACDALIDERYQDLLKAMKLEPDNSKENAKYYTLVDIYQLAEIRFGKKFRIYLEENFDYLEFLLNLADKNGVVLMDGTGFGASSGTLRISQANLPTEDYYLIGKQIINLLKEYYSDYLKKR</sequence>
<accession>A0A9X4SC33</accession>
<keyword evidence="5" id="KW-1185">Reference proteome</keyword>
<dbReference type="InterPro" id="IPR004839">
    <property type="entry name" value="Aminotransferase_I/II_large"/>
</dbReference>
<dbReference type="InterPro" id="IPR015422">
    <property type="entry name" value="PyrdxlP-dep_Trfase_small"/>
</dbReference>
<dbReference type="InterPro" id="IPR015424">
    <property type="entry name" value="PyrdxlP-dep_Trfase"/>
</dbReference>
<comment type="cofactor">
    <cofactor evidence="2">
        <name>pyridoxal 5'-phosphate</name>
        <dbReference type="ChEBI" id="CHEBI:597326"/>
    </cofactor>
</comment>